<dbReference type="EMBL" id="LR797195">
    <property type="protein sequence ID" value="CAB4193677.1"/>
    <property type="molecule type" value="Genomic_DNA"/>
</dbReference>
<evidence type="ECO:0000313" key="2">
    <source>
        <dbReference type="EMBL" id="CAB4193677.1"/>
    </source>
</evidence>
<proteinExistence type="predicted"/>
<accession>A0A6J5RHD6</accession>
<organism evidence="2">
    <name type="scientific">uncultured Caudovirales phage</name>
    <dbReference type="NCBI Taxonomy" id="2100421"/>
    <lineage>
        <taxon>Viruses</taxon>
        <taxon>Duplodnaviria</taxon>
        <taxon>Heunggongvirae</taxon>
        <taxon>Uroviricota</taxon>
        <taxon>Caudoviricetes</taxon>
        <taxon>Peduoviridae</taxon>
        <taxon>Maltschvirus</taxon>
        <taxon>Maltschvirus maltsch</taxon>
    </lineage>
</organism>
<evidence type="ECO:0000313" key="1">
    <source>
        <dbReference type="EMBL" id="CAB4175368.1"/>
    </source>
</evidence>
<protein>
    <submittedName>
        <fullName evidence="2">Uncharacterized protein</fullName>
    </submittedName>
</protein>
<dbReference type="EMBL" id="LR796916">
    <property type="protein sequence ID" value="CAB4175368.1"/>
    <property type="molecule type" value="Genomic_DNA"/>
</dbReference>
<gene>
    <name evidence="2" type="ORF">UFOVP1247_122</name>
    <name evidence="1" type="ORF">UFOVP970_162</name>
</gene>
<reference evidence="2" key="1">
    <citation type="submission" date="2020-05" db="EMBL/GenBank/DDBJ databases">
        <authorList>
            <person name="Chiriac C."/>
            <person name="Salcher M."/>
            <person name="Ghai R."/>
            <person name="Kavagutti S V."/>
        </authorList>
    </citation>
    <scope>NUCLEOTIDE SEQUENCE</scope>
</reference>
<sequence length="92" mass="10642">MKYIIDVTIVDLKTNTITQKMNYDVNCADDSTVNIESVKTELLQWVTIPRETVLVNEKVKVKGCIKDDSFIIDDRAKVYYTAQLQQKVKDQK</sequence>
<name>A0A6J5RHD6_9CAUD</name>